<reference evidence="1" key="1">
    <citation type="journal article" date="2014" name="Genome Announc.">
        <title>Draft Genome Sequences of Three Alkaliphilic Bacillus Strains, Bacillus wakoensis JCM 9140T, Bacillus akibai JCM 9157T, and Bacillus hemicellulosilyticus JCM 9152T.</title>
        <authorList>
            <person name="Yuki M."/>
            <person name="Oshima K."/>
            <person name="Suda W."/>
            <person name="Oshida Y."/>
            <person name="Kitamura K."/>
            <person name="Iida T."/>
            <person name="Hattori M."/>
            <person name="Ohkuma M."/>
        </authorList>
    </citation>
    <scope>NUCLEOTIDE SEQUENCE [LARGE SCALE GENOMIC DNA]</scope>
    <source>
        <strain evidence="1">JCM 9140</strain>
    </source>
</reference>
<comment type="caution">
    <text evidence="1">The sequence shown here is derived from an EMBL/GenBank/DDBJ whole genome shotgun (WGS) entry which is preliminary data.</text>
</comment>
<name>W4QAZ8_9BACI</name>
<dbReference type="Proteomes" id="UP000018890">
    <property type="component" value="Unassembled WGS sequence"/>
</dbReference>
<dbReference type="STRING" id="1236970.JCM9140_4794"/>
<dbReference type="AlphaFoldDB" id="W4QAZ8"/>
<dbReference type="PANTHER" id="PTHR30087:SF0">
    <property type="entry name" value="INNER MEMBRANE PROTEIN"/>
    <property type="match status" value="1"/>
</dbReference>
<accession>W4QAZ8</accession>
<evidence type="ECO:0000313" key="2">
    <source>
        <dbReference type="Proteomes" id="UP000018890"/>
    </source>
</evidence>
<keyword evidence="2" id="KW-1185">Reference proteome</keyword>
<proteinExistence type="predicted"/>
<protein>
    <submittedName>
        <fullName evidence="1">Uncharacterized conserved protein</fullName>
    </submittedName>
</protein>
<evidence type="ECO:0000313" key="1">
    <source>
        <dbReference type="EMBL" id="GAE28549.1"/>
    </source>
</evidence>
<sequence>MRTFPRPKVIVSKCLEFSACRYNGDKIHDATVAKLAEHVDFVPVCPEVEIGLGSPREVISLLPLVRLIS</sequence>
<dbReference type="EMBL" id="BAUT01000122">
    <property type="protein sequence ID" value="GAE28549.1"/>
    <property type="molecule type" value="Genomic_DNA"/>
</dbReference>
<dbReference type="InterPro" id="IPR007553">
    <property type="entry name" value="2-thiour_desulf"/>
</dbReference>
<organism evidence="1 2">
    <name type="scientific">Halalkalibacter wakoensis JCM 9140</name>
    <dbReference type="NCBI Taxonomy" id="1236970"/>
    <lineage>
        <taxon>Bacteria</taxon>
        <taxon>Bacillati</taxon>
        <taxon>Bacillota</taxon>
        <taxon>Bacilli</taxon>
        <taxon>Bacillales</taxon>
        <taxon>Bacillaceae</taxon>
        <taxon>Halalkalibacter</taxon>
    </lineage>
</organism>
<dbReference type="Pfam" id="PF04463">
    <property type="entry name" value="2-thiour_desulf"/>
    <property type="match status" value="1"/>
</dbReference>
<gene>
    <name evidence="1" type="ORF">JCM9140_4794</name>
</gene>
<dbReference type="PANTHER" id="PTHR30087">
    <property type="entry name" value="INNER MEMBRANE PROTEIN"/>
    <property type="match status" value="1"/>
</dbReference>